<dbReference type="Proteomes" id="UP000004508">
    <property type="component" value="Unassembled WGS sequence"/>
</dbReference>
<gene>
    <name evidence="1" type="ORF">Krac_4671</name>
</gene>
<name>D6TTC6_KTERA</name>
<accession>D6TTC6</accession>
<sequence>MEVGAFLFFHYPNTSYVLKYLFKTSRHYVARRVGLVWSGNAFGISTPHQPYPK</sequence>
<evidence type="ECO:0000313" key="2">
    <source>
        <dbReference type="Proteomes" id="UP000004508"/>
    </source>
</evidence>
<dbReference type="STRING" id="485913.Krac_4671"/>
<comment type="caution">
    <text evidence="1">The sequence shown here is derived from an EMBL/GenBank/DDBJ whole genome shotgun (WGS) entry which is preliminary data.</text>
</comment>
<keyword evidence="2" id="KW-1185">Reference proteome</keyword>
<dbReference type="AlphaFoldDB" id="D6TTC6"/>
<proteinExistence type="predicted"/>
<protein>
    <submittedName>
        <fullName evidence="1">Uncharacterized protein</fullName>
    </submittedName>
</protein>
<dbReference type="InParanoid" id="D6TTC6"/>
<dbReference type="EMBL" id="ADVG01000003">
    <property type="protein sequence ID" value="EFH83677.1"/>
    <property type="molecule type" value="Genomic_DNA"/>
</dbReference>
<reference evidence="1 2" key="1">
    <citation type="journal article" date="2011" name="Stand. Genomic Sci.">
        <title>Non-contiguous finished genome sequence and contextual data of the filamentous soil bacterium Ktedonobacter racemifer type strain (SOSP1-21).</title>
        <authorList>
            <person name="Chang Y.J."/>
            <person name="Land M."/>
            <person name="Hauser L."/>
            <person name="Chertkov O."/>
            <person name="Del Rio T.G."/>
            <person name="Nolan M."/>
            <person name="Copeland A."/>
            <person name="Tice H."/>
            <person name="Cheng J.F."/>
            <person name="Lucas S."/>
            <person name="Han C."/>
            <person name="Goodwin L."/>
            <person name="Pitluck S."/>
            <person name="Ivanova N."/>
            <person name="Ovchinikova G."/>
            <person name="Pati A."/>
            <person name="Chen A."/>
            <person name="Palaniappan K."/>
            <person name="Mavromatis K."/>
            <person name="Liolios K."/>
            <person name="Brettin T."/>
            <person name="Fiebig A."/>
            <person name="Rohde M."/>
            <person name="Abt B."/>
            <person name="Goker M."/>
            <person name="Detter J.C."/>
            <person name="Woyke T."/>
            <person name="Bristow J."/>
            <person name="Eisen J.A."/>
            <person name="Markowitz V."/>
            <person name="Hugenholtz P."/>
            <person name="Kyrpides N.C."/>
            <person name="Klenk H.P."/>
            <person name="Lapidus A."/>
        </authorList>
    </citation>
    <scope>NUCLEOTIDE SEQUENCE [LARGE SCALE GENOMIC DNA]</scope>
    <source>
        <strain evidence="2">DSM 44963</strain>
    </source>
</reference>
<organism evidence="1 2">
    <name type="scientific">Ktedonobacter racemifer DSM 44963</name>
    <dbReference type="NCBI Taxonomy" id="485913"/>
    <lineage>
        <taxon>Bacteria</taxon>
        <taxon>Bacillati</taxon>
        <taxon>Chloroflexota</taxon>
        <taxon>Ktedonobacteria</taxon>
        <taxon>Ktedonobacterales</taxon>
        <taxon>Ktedonobacteraceae</taxon>
        <taxon>Ktedonobacter</taxon>
    </lineage>
</organism>
<evidence type="ECO:0000313" key="1">
    <source>
        <dbReference type="EMBL" id="EFH83677.1"/>
    </source>
</evidence>